<dbReference type="AlphaFoldDB" id="A0A074YJU0"/>
<feature type="domain" description="N-acetyltransferase" evidence="12">
    <location>
        <begin position="203"/>
        <end position="362"/>
    </location>
</feature>
<reference evidence="13 14" key="1">
    <citation type="journal article" date="2014" name="BMC Genomics">
        <title>Genome sequencing of four Aureobasidium pullulans varieties: biotechnological potential, stress tolerance, and description of new species.</title>
        <authorList>
            <person name="Gostin Ar C."/>
            <person name="Ohm R.A."/>
            <person name="Kogej T."/>
            <person name="Sonjak S."/>
            <person name="Turk M."/>
            <person name="Zajc J."/>
            <person name="Zalar P."/>
            <person name="Grube M."/>
            <person name="Sun H."/>
            <person name="Han J."/>
            <person name="Sharma A."/>
            <person name="Chiniquy J."/>
            <person name="Ngan C.Y."/>
            <person name="Lipzen A."/>
            <person name="Barry K."/>
            <person name="Grigoriev I.V."/>
            <person name="Gunde-Cimerman N."/>
        </authorList>
    </citation>
    <scope>NUCLEOTIDE SEQUENCE [LARGE SCALE GENOMIC DNA]</scope>
    <source>
        <strain evidence="13 14">EXF-2481</strain>
    </source>
</reference>
<evidence type="ECO:0000256" key="2">
    <source>
        <dbReference type="ARBA" id="ARBA00004496"/>
    </source>
</evidence>
<dbReference type="GO" id="GO:0005737">
    <property type="term" value="C:cytoplasm"/>
    <property type="evidence" value="ECO:0007669"/>
    <property type="project" value="UniProtKB-SubCell"/>
</dbReference>
<comment type="subcellular location">
    <subcellularLocation>
        <location evidence="2">Cytoplasm</location>
    </subcellularLocation>
    <subcellularLocation>
        <location evidence="1">Nucleus</location>
    </subcellularLocation>
</comment>
<name>A0A074YJU0_AURSE</name>
<protein>
    <recommendedName>
        <fullName evidence="5">N-alpha-acetyltransferase 40</fullName>
        <ecNumber evidence="4">2.3.1.257</ecNumber>
    </recommendedName>
</protein>
<dbReference type="EC" id="2.3.1.257" evidence="4"/>
<evidence type="ECO:0000256" key="11">
    <source>
        <dbReference type="ARBA" id="ARBA00049524"/>
    </source>
</evidence>
<evidence type="ECO:0000313" key="13">
    <source>
        <dbReference type="EMBL" id="KEQ98058.1"/>
    </source>
</evidence>
<evidence type="ECO:0000256" key="5">
    <source>
        <dbReference type="ARBA" id="ARBA00015043"/>
    </source>
</evidence>
<dbReference type="EMBL" id="KL584753">
    <property type="protein sequence ID" value="KEQ98058.1"/>
    <property type="molecule type" value="Genomic_DNA"/>
</dbReference>
<organism evidence="13 14">
    <name type="scientific">Aureobasidium subglaciale (strain EXF-2481)</name>
    <name type="common">Aureobasidium pullulans var. subglaciale</name>
    <dbReference type="NCBI Taxonomy" id="1043005"/>
    <lineage>
        <taxon>Eukaryota</taxon>
        <taxon>Fungi</taxon>
        <taxon>Dikarya</taxon>
        <taxon>Ascomycota</taxon>
        <taxon>Pezizomycotina</taxon>
        <taxon>Dothideomycetes</taxon>
        <taxon>Dothideomycetidae</taxon>
        <taxon>Dothideales</taxon>
        <taxon>Saccotheciaceae</taxon>
        <taxon>Aureobasidium</taxon>
    </lineage>
</organism>
<dbReference type="Pfam" id="PF00583">
    <property type="entry name" value="Acetyltransf_1"/>
    <property type="match status" value="1"/>
</dbReference>
<dbReference type="InterPro" id="IPR016181">
    <property type="entry name" value="Acyl_CoA_acyltransferase"/>
</dbReference>
<dbReference type="SUPFAM" id="SSF55729">
    <property type="entry name" value="Acyl-CoA N-acyltransferases (Nat)"/>
    <property type="match status" value="1"/>
</dbReference>
<dbReference type="PROSITE" id="PS51186">
    <property type="entry name" value="GNAT"/>
    <property type="match status" value="1"/>
</dbReference>
<dbReference type="RefSeq" id="XP_013346206.1">
    <property type="nucleotide sequence ID" value="XM_013490752.1"/>
</dbReference>
<evidence type="ECO:0000256" key="9">
    <source>
        <dbReference type="ARBA" id="ARBA00023315"/>
    </source>
</evidence>
<dbReference type="OrthoDB" id="424551at2759"/>
<keyword evidence="14" id="KW-1185">Reference proteome</keyword>
<keyword evidence="9" id="KW-0012">Acyltransferase</keyword>
<comment type="catalytic activity">
    <reaction evidence="10">
        <text>N-terminal L-seryl-[histone H2A] + acetyl-CoA = N-terminal N(alpha)-acetyl-L-seryl-[histone H2A] + CoA + H(+)</text>
        <dbReference type="Rhea" id="RHEA:50600"/>
        <dbReference type="Rhea" id="RHEA-COMP:12742"/>
        <dbReference type="Rhea" id="RHEA-COMP:12744"/>
        <dbReference type="ChEBI" id="CHEBI:15378"/>
        <dbReference type="ChEBI" id="CHEBI:57287"/>
        <dbReference type="ChEBI" id="CHEBI:57288"/>
        <dbReference type="ChEBI" id="CHEBI:64738"/>
        <dbReference type="ChEBI" id="CHEBI:83690"/>
        <dbReference type="EC" id="2.3.1.257"/>
    </reaction>
</comment>
<evidence type="ECO:0000256" key="4">
    <source>
        <dbReference type="ARBA" id="ARBA00012950"/>
    </source>
</evidence>
<dbReference type="GO" id="GO:0010485">
    <property type="term" value="F:histone H4 acetyltransferase activity"/>
    <property type="evidence" value="ECO:0007669"/>
    <property type="project" value="InterPro"/>
</dbReference>
<evidence type="ECO:0000256" key="1">
    <source>
        <dbReference type="ARBA" id="ARBA00004123"/>
    </source>
</evidence>
<dbReference type="PANTHER" id="PTHR20531">
    <property type="entry name" value="N-ALPHA-ACETYLTRANSFERASE 40"/>
    <property type="match status" value="1"/>
</dbReference>
<dbReference type="STRING" id="1043005.A0A074YJU0"/>
<keyword evidence="7" id="KW-0808">Transferase</keyword>
<dbReference type="InParanoid" id="A0A074YJU0"/>
<gene>
    <name evidence="13" type="ORF">AUEXF2481DRAFT_2955</name>
</gene>
<evidence type="ECO:0000256" key="3">
    <source>
        <dbReference type="ARBA" id="ARBA00008870"/>
    </source>
</evidence>
<evidence type="ECO:0000256" key="10">
    <source>
        <dbReference type="ARBA" id="ARBA00047821"/>
    </source>
</evidence>
<dbReference type="PANTHER" id="PTHR20531:SF1">
    <property type="entry name" value="N-ALPHA-ACETYLTRANSFERASE 40"/>
    <property type="match status" value="1"/>
</dbReference>
<dbReference type="InterPro" id="IPR000182">
    <property type="entry name" value="GNAT_dom"/>
</dbReference>
<dbReference type="InterPro" id="IPR039949">
    <property type="entry name" value="NAA40"/>
</dbReference>
<proteinExistence type="inferred from homology"/>
<dbReference type="GO" id="GO:0043998">
    <property type="term" value="F:histone H2A acetyltransferase activity"/>
    <property type="evidence" value="ECO:0007669"/>
    <property type="project" value="InterPro"/>
</dbReference>
<keyword evidence="6" id="KW-0963">Cytoplasm</keyword>
<comment type="similarity">
    <text evidence="3">Belongs to the acetyltransferase family. NAA40 subfamily.</text>
</comment>
<dbReference type="HOGENOM" id="CLU_051699_2_0_1"/>
<sequence length="382" mass="44079">MTSAATEREFKKWRLWGVNKFLEANAALGMEQVDNGRPPTLDLVQSRYFKDKDEADELLTEARSSLREMELKHVILGACDFLDIFPLRTSEENGNVLLTHRNVYRTFGKKEAQGMRLYAEARHAYLRFRRVRDINKLSISQFTEDYLSTNLLMYEYPGGSSEQGLFSTTEVGVSAFDIKLTTSADLSDQADGETTKSTEPSNNVLHTLFELIKHTSYKHYDASNQGWDAENKLEEMKDEDMRYLIVRLAHDAVPESDTRWSKDSSMDHSVVGFLSFMITQEEKENVVYIYEIHMSEHFRGCGLGRHLFNVVEHVGRTTAMDKSMLTVFKSNTRARNWYASRGYEVDEISPKPRKLRGGRSIESDYEILSKHLHDKSNKKNKH</sequence>
<dbReference type="Proteomes" id="UP000030641">
    <property type="component" value="Unassembled WGS sequence"/>
</dbReference>
<dbReference type="Gene3D" id="3.40.630.30">
    <property type="match status" value="1"/>
</dbReference>
<dbReference type="CDD" id="cd04301">
    <property type="entry name" value="NAT_SF"/>
    <property type="match status" value="1"/>
</dbReference>
<evidence type="ECO:0000313" key="14">
    <source>
        <dbReference type="Proteomes" id="UP000030641"/>
    </source>
</evidence>
<dbReference type="GO" id="GO:1990189">
    <property type="term" value="F:protein N-terminal-serine acetyltransferase activity"/>
    <property type="evidence" value="ECO:0007669"/>
    <property type="project" value="UniProtKB-EC"/>
</dbReference>
<keyword evidence="8" id="KW-0539">Nucleus</keyword>
<evidence type="ECO:0000256" key="6">
    <source>
        <dbReference type="ARBA" id="ARBA00022490"/>
    </source>
</evidence>
<evidence type="ECO:0000259" key="12">
    <source>
        <dbReference type="PROSITE" id="PS51186"/>
    </source>
</evidence>
<accession>A0A074YJU0</accession>
<evidence type="ECO:0000256" key="8">
    <source>
        <dbReference type="ARBA" id="ARBA00023242"/>
    </source>
</evidence>
<dbReference type="OMA" id="KEVVYCY"/>
<dbReference type="GeneID" id="25363995"/>
<evidence type="ECO:0000256" key="7">
    <source>
        <dbReference type="ARBA" id="ARBA00022679"/>
    </source>
</evidence>
<dbReference type="GO" id="GO:0005634">
    <property type="term" value="C:nucleus"/>
    <property type="evidence" value="ECO:0007669"/>
    <property type="project" value="UniProtKB-SubCell"/>
</dbReference>
<comment type="catalytic activity">
    <reaction evidence="11">
        <text>N-terminal L-seryl-[histone H4] + acetyl-CoA = N-terminal N(alpha)-acetyl-L-seryl-[histone H4] + CoA + H(+)</text>
        <dbReference type="Rhea" id="RHEA:50596"/>
        <dbReference type="Rhea" id="RHEA-COMP:12740"/>
        <dbReference type="Rhea" id="RHEA-COMP:12743"/>
        <dbReference type="ChEBI" id="CHEBI:15378"/>
        <dbReference type="ChEBI" id="CHEBI:57287"/>
        <dbReference type="ChEBI" id="CHEBI:57288"/>
        <dbReference type="ChEBI" id="CHEBI:64738"/>
        <dbReference type="ChEBI" id="CHEBI:83690"/>
        <dbReference type="EC" id="2.3.1.257"/>
    </reaction>
</comment>